<dbReference type="GO" id="GO:0006508">
    <property type="term" value="P:proteolysis"/>
    <property type="evidence" value="ECO:0007669"/>
    <property type="project" value="UniProtKB-KW"/>
</dbReference>
<dbReference type="SUPFAM" id="SSF53187">
    <property type="entry name" value="Zn-dependent exopeptidases"/>
    <property type="match status" value="1"/>
</dbReference>
<evidence type="ECO:0000256" key="3">
    <source>
        <dbReference type="ARBA" id="ARBA00022670"/>
    </source>
</evidence>
<protein>
    <recommendedName>
        <fullName evidence="6">Cytosol aminopeptidase domain-containing protein</fullName>
    </recommendedName>
</protein>
<keyword evidence="5" id="KW-0812">Transmembrane</keyword>
<gene>
    <name evidence="7" type="ORF">O3M35_006376</name>
</gene>
<keyword evidence="8" id="KW-1185">Reference proteome</keyword>
<reference evidence="7 8" key="1">
    <citation type="submission" date="2022-12" db="EMBL/GenBank/DDBJ databases">
        <title>Chromosome-level genome assembly of true bugs.</title>
        <authorList>
            <person name="Ma L."/>
            <person name="Li H."/>
        </authorList>
    </citation>
    <scope>NUCLEOTIDE SEQUENCE [LARGE SCALE GENOMIC DNA]</scope>
    <source>
        <strain evidence="7">Lab_2022b</strain>
    </source>
</reference>
<sequence>MVEKNLTAFLAMARGSCDPPLFLELAYCGGQEEDKPVLLTGKGVTFDSGGICLKKCRGMDMYKANMAGAAVIVGAMRALAILGLPINVNALIPLMENMPGGMALKPGDVVVSMNGKTIRVEHTDNEGRVALADALAYGHNLKPCLTINIATLTVGMKQALGCSATGAFSTSDVVWEELKKAGAHTGDRVWRMPSWKLFSERVTGYLSSDVDNIGKGRGSPCLGNAFLMEFAPPVDFLHMDIMGTGMKSIGSPVYMREGLMTGRPTRTLVQFLAQMACPLDKPSEC</sequence>
<dbReference type="PRINTS" id="PR00481">
    <property type="entry name" value="LAMNOPPTDASE"/>
</dbReference>
<evidence type="ECO:0000256" key="4">
    <source>
        <dbReference type="ARBA" id="ARBA00022801"/>
    </source>
</evidence>
<dbReference type="Proteomes" id="UP001461498">
    <property type="component" value="Unassembled WGS sequence"/>
</dbReference>
<dbReference type="GO" id="GO:0070006">
    <property type="term" value="F:metalloaminopeptidase activity"/>
    <property type="evidence" value="ECO:0007669"/>
    <property type="project" value="InterPro"/>
</dbReference>
<keyword evidence="5" id="KW-0472">Membrane</keyword>
<evidence type="ECO:0000313" key="7">
    <source>
        <dbReference type="EMBL" id="KAK9508946.1"/>
    </source>
</evidence>
<dbReference type="InterPro" id="IPR000819">
    <property type="entry name" value="Peptidase_M17_C"/>
</dbReference>
<accession>A0AAW1DE33</accession>
<feature type="domain" description="Cytosol aminopeptidase" evidence="6">
    <location>
        <begin position="2"/>
        <end position="269"/>
    </location>
</feature>
<evidence type="ECO:0000259" key="6">
    <source>
        <dbReference type="Pfam" id="PF00883"/>
    </source>
</evidence>
<organism evidence="7 8">
    <name type="scientific">Rhynocoris fuscipes</name>
    <dbReference type="NCBI Taxonomy" id="488301"/>
    <lineage>
        <taxon>Eukaryota</taxon>
        <taxon>Metazoa</taxon>
        <taxon>Ecdysozoa</taxon>
        <taxon>Arthropoda</taxon>
        <taxon>Hexapoda</taxon>
        <taxon>Insecta</taxon>
        <taxon>Pterygota</taxon>
        <taxon>Neoptera</taxon>
        <taxon>Paraneoptera</taxon>
        <taxon>Hemiptera</taxon>
        <taxon>Heteroptera</taxon>
        <taxon>Panheteroptera</taxon>
        <taxon>Cimicomorpha</taxon>
        <taxon>Reduviidae</taxon>
        <taxon>Harpactorinae</taxon>
        <taxon>Harpactorini</taxon>
        <taxon>Rhynocoris</taxon>
    </lineage>
</organism>
<keyword evidence="4" id="KW-0378">Hydrolase</keyword>
<keyword evidence="3" id="KW-0645">Protease</keyword>
<proteinExistence type="inferred from homology"/>
<dbReference type="PANTHER" id="PTHR11963:SF16">
    <property type="entry name" value="CYTOSOL AMINOPEPTIDASE"/>
    <property type="match status" value="1"/>
</dbReference>
<comment type="similarity">
    <text evidence="1">Belongs to the peptidase M17 family.</text>
</comment>
<dbReference type="InterPro" id="IPR011356">
    <property type="entry name" value="Leucine_aapep/pepB"/>
</dbReference>
<dbReference type="Gene3D" id="3.40.630.10">
    <property type="entry name" value="Zn peptidases"/>
    <property type="match status" value="1"/>
</dbReference>
<evidence type="ECO:0000313" key="8">
    <source>
        <dbReference type="Proteomes" id="UP001461498"/>
    </source>
</evidence>
<dbReference type="GO" id="GO:0030145">
    <property type="term" value="F:manganese ion binding"/>
    <property type="evidence" value="ECO:0007669"/>
    <property type="project" value="InterPro"/>
</dbReference>
<feature type="transmembrane region" description="Helical" evidence="5">
    <location>
        <begin position="64"/>
        <end position="86"/>
    </location>
</feature>
<dbReference type="AlphaFoldDB" id="A0AAW1DE33"/>
<comment type="caution">
    <text evidence="7">The sequence shown here is derived from an EMBL/GenBank/DDBJ whole genome shotgun (WGS) entry which is preliminary data.</text>
</comment>
<dbReference type="Pfam" id="PF00883">
    <property type="entry name" value="Peptidase_M17"/>
    <property type="match status" value="1"/>
</dbReference>
<dbReference type="PANTHER" id="PTHR11963">
    <property type="entry name" value="LEUCINE AMINOPEPTIDASE-RELATED"/>
    <property type="match status" value="1"/>
</dbReference>
<evidence type="ECO:0000256" key="1">
    <source>
        <dbReference type="ARBA" id="ARBA00009528"/>
    </source>
</evidence>
<dbReference type="GO" id="GO:0005737">
    <property type="term" value="C:cytoplasm"/>
    <property type="evidence" value="ECO:0007669"/>
    <property type="project" value="InterPro"/>
</dbReference>
<keyword evidence="5" id="KW-1133">Transmembrane helix</keyword>
<evidence type="ECO:0000256" key="2">
    <source>
        <dbReference type="ARBA" id="ARBA00022438"/>
    </source>
</evidence>
<evidence type="ECO:0000256" key="5">
    <source>
        <dbReference type="SAM" id="Phobius"/>
    </source>
</evidence>
<keyword evidence="2" id="KW-0031">Aminopeptidase</keyword>
<name>A0AAW1DE33_9HEMI</name>
<dbReference type="EMBL" id="JAPXFL010000003">
    <property type="protein sequence ID" value="KAK9508946.1"/>
    <property type="molecule type" value="Genomic_DNA"/>
</dbReference>
<dbReference type="CDD" id="cd00433">
    <property type="entry name" value="Peptidase_M17"/>
    <property type="match status" value="1"/>
</dbReference>